<comment type="caution">
    <text evidence="2">The sequence shown here is derived from an EMBL/GenBank/DDBJ whole genome shotgun (WGS) entry which is preliminary data.</text>
</comment>
<proteinExistence type="predicted"/>
<feature type="domain" description="TOTE conflict system primase" evidence="1">
    <location>
        <begin position="37"/>
        <end position="144"/>
    </location>
</feature>
<evidence type="ECO:0000313" key="2">
    <source>
        <dbReference type="EMBL" id="KIL38495.1"/>
    </source>
</evidence>
<dbReference type="Pfam" id="PF22548">
    <property type="entry name" value="AEP-TOTE"/>
    <property type="match status" value="1"/>
</dbReference>
<name>A0ABR5AC05_9BACL</name>
<dbReference type="EMBL" id="JXAK01000059">
    <property type="protein sequence ID" value="KIL38495.1"/>
    <property type="molecule type" value="Genomic_DNA"/>
</dbReference>
<reference evidence="2 3" key="1">
    <citation type="submission" date="2014-12" db="EMBL/GenBank/DDBJ databases">
        <title>Draft genome sequence of Paenibacillus kamchatkensis strain B-2647.</title>
        <authorList>
            <person name="Karlyshev A.V."/>
            <person name="Kudryashova E.B."/>
        </authorList>
    </citation>
    <scope>NUCLEOTIDE SEQUENCE [LARGE SCALE GENOMIC DNA]</scope>
    <source>
        <strain evidence="2 3">VKM B-2647</strain>
    </source>
</reference>
<dbReference type="SUPFAM" id="SSF56747">
    <property type="entry name" value="Prim-pol domain"/>
    <property type="match status" value="1"/>
</dbReference>
<organism evidence="2 3">
    <name type="scientific">Gordoniibacillus kamchatkensis</name>
    <dbReference type="NCBI Taxonomy" id="1590651"/>
    <lineage>
        <taxon>Bacteria</taxon>
        <taxon>Bacillati</taxon>
        <taxon>Bacillota</taxon>
        <taxon>Bacilli</taxon>
        <taxon>Bacillales</taxon>
        <taxon>Paenibacillaceae</taxon>
        <taxon>Gordoniibacillus</taxon>
    </lineage>
</organism>
<evidence type="ECO:0000259" key="1">
    <source>
        <dbReference type="Pfam" id="PF22548"/>
    </source>
</evidence>
<evidence type="ECO:0000313" key="3">
    <source>
        <dbReference type="Proteomes" id="UP000031967"/>
    </source>
</evidence>
<dbReference type="Proteomes" id="UP000031967">
    <property type="component" value="Unassembled WGS sequence"/>
</dbReference>
<keyword evidence="3" id="KW-1185">Reference proteome</keyword>
<accession>A0ABR5AC05</accession>
<dbReference type="RefSeq" id="WP_041051064.1">
    <property type="nucleotide sequence ID" value="NZ_JXAK01000059.1"/>
</dbReference>
<sequence length="204" mass="23975">MDNQKIIKKLGDLYIIQRKKYLVQYPRNYVTLTAGEQTKKGKKVTALTDRHLQKHLEGEFTIGTFGGKFKTKFITFDVDFGSNAEMAKWITYKISETLREFGINDHYISYSGNKGYHIDLFFEDLILIEHAKKFFDHILIQSDILQYFDDGQKVEFRPTDAQGVKIPLGVHQKTKKYCGFCLIKDGLKVMDRERSEEYLFYNKR</sequence>
<dbReference type="InterPro" id="IPR054347">
    <property type="entry name" value="TOTE_primase"/>
</dbReference>
<protein>
    <recommendedName>
        <fullName evidence="1">TOTE conflict system primase domain-containing protein</fullName>
    </recommendedName>
</protein>
<gene>
    <name evidence="2" type="ORF">SD70_26010</name>
</gene>